<evidence type="ECO:0000259" key="9">
    <source>
        <dbReference type="Pfam" id="PF08245"/>
    </source>
</evidence>
<comment type="pathway">
    <text evidence="2">Cell wall biogenesis; peptidoglycan biosynthesis.</text>
</comment>
<evidence type="ECO:0000313" key="10">
    <source>
        <dbReference type="EMBL" id="MBA4692659.1"/>
    </source>
</evidence>
<dbReference type="SUPFAM" id="SSF53244">
    <property type="entry name" value="MurD-like peptide ligases, peptide-binding domain"/>
    <property type="match status" value="1"/>
</dbReference>
<dbReference type="InterPro" id="IPR036565">
    <property type="entry name" value="Mur-like_cat_sf"/>
</dbReference>
<dbReference type="GO" id="GO:0005737">
    <property type="term" value="C:cytoplasm"/>
    <property type="evidence" value="ECO:0007669"/>
    <property type="project" value="UniProtKB-SubCell"/>
</dbReference>
<proteinExistence type="predicted"/>
<name>A0A838Y6S1_9GAMM</name>
<evidence type="ECO:0000256" key="8">
    <source>
        <dbReference type="ARBA" id="ARBA00023306"/>
    </source>
</evidence>
<evidence type="ECO:0000256" key="5">
    <source>
        <dbReference type="ARBA" id="ARBA00022618"/>
    </source>
</evidence>
<comment type="subcellular location">
    <subcellularLocation>
        <location evidence="1">Cytoplasm</location>
    </subcellularLocation>
</comment>
<dbReference type="GO" id="GO:0004326">
    <property type="term" value="F:tetrahydrofolylpolyglutamate synthase activity"/>
    <property type="evidence" value="ECO:0007669"/>
    <property type="project" value="InterPro"/>
</dbReference>
<keyword evidence="4 10" id="KW-0436">Ligase</keyword>
<dbReference type="InterPro" id="IPR036615">
    <property type="entry name" value="Mur_ligase_C_dom_sf"/>
</dbReference>
<keyword evidence="8" id="KW-0131">Cell cycle</keyword>
<dbReference type="InterPro" id="IPR005762">
    <property type="entry name" value="MurD"/>
</dbReference>
<evidence type="ECO:0000256" key="1">
    <source>
        <dbReference type="ARBA" id="ARBA00004496"/>
    </source>
</evidence>
<accession>A0A838Y6S1</accession>
<dbReference type="Gene3D" id="3.40.1190.10">
    <property type="entry name" value="Mur-like, catalytic domain"/>
    <property type="match status" value="1"/>
</dbReference>
<dbReference type="Pfam" id="PF08245">
    <property type="entry name" value="Mur_ligase_M"/>
    <property type="match status" value="1"/>
</dbReference>
<dbReference type="SUPFAM" id="SSF53623">
    <property type="entry name" value="MurD-like peptide ligases, catalytic domain"/>
    <property type="match status" value="1"/>
</dbReference>
<dbReference type="PROSITE" id="PS01011">
    <property type="entry name" value="FOLYLPOLYGLU_SYNT_1"/>
    <property type="match status" value="1"/>
</dbReference>
<reference evidence="10 11" key="1">
    <citation type="submission" date="2020-06" db="EMBL/GenBank/DDBJ databases">
        <title>Dysbiosis in marine aquaculture revealed through microbiome analysis: reverse ecology for environmental sustainability.</title>
        <authorList>
            <person name="Haro-Moreno J.M."/>
            <person name="Coutinho F.H."/>
            <person name="Zaragoza-Solas A."/>
            <person name="Picazo A."/>
            <person name="Almagro-Moreno S."/>
            <person name="Lopez-Perez M."/>
        </authorList>
    </citation>
    <scope>NUCLEOTIDE SEQUENCE [LARGE SCALE GENOMIC DNA]</scope>
    <source>
        <strain evidence="10">MCMED-G41</strain>
    </source>
</reference>
<keyword evidence="7" id="KW-0067">ATP-binding</keyword>
<gene>
    <name evidence="10" type="ORF">H2072_02805</name>
</gene>
<dbReference type="PANTHER" id="PTHR43692:SF1">
    <property type="entry name" value="UDP-N-ACETYLMURAMOYLALANINE--D-GLUTAMATE LIGASE"/>
    <property type="match status" value="1"/>
</dbReference>
<evidence type="ECO:0000256" key="7">
    <source>
        <dbReference type="ARBA" id="ARBA00022840"/>
    </source>
</evidence>
<dbReference type="GO" id="GO:0005524">
    <property type="term" value="F:ATP binding"/>
    <property type="evidence" value="ECO:0007669"/>
    <property type="project" value="UniProtKB-KW"/>
</dbReference>
<evidence type="ECO:0000256" key="6">
    <source>
        <dbReference type="ARBA" id="ARBA00022741"/>
    </source>
</evidence>
<dbReference type="InterPro" id="IPR018109">
    <property type="entry name" value="Folylpolyglutamate_synth_CS"/>
</dbReference>
<organism evidence="10 11">
    <name type="scientific">SAR86 cluster bacterium</name>
    <dbReference type="NCBI Taxonomy" id="2030880"/>
    <lineage>
        <taxon>Bacteria</taxon>
        <taxon>Pseudomonadati</taxon>
        <taxon>Pseudomonadota</taxon>
        <taxon>Gammaproteobacteria</taxon>
        <taxon>SAR86 cluster</taxon>
    </lineage>
</organism>
<evidence type="ECO:0000256" key="2">
    <source>
        <dbReference type="ARBA" id="ARBA00004752"/>
    </source>
</evidence>
<comment type="caution">
    <text evidence="10">The sequence shown here is derived from an EMBL/GenBank/DDBJ whole genome shotgun (WGS) entry which is preliminary data.</text>
</comment>
<dbReference type="AlphaFoldDB" id="A0A838Y6S1"/>
<dbReference type="GO" id="GO:0051301">
    <property type="term" value="P:cell division"/>
    <property type="evidence" value="ECO:0007669"/>
    <property type="project" value="UniProtKB-KW"/>
</dbReference>
<sequence>MKSLIFGYGVTGQSIGRYLEKKGKAFEIYDQNVKGPNISNKLPDQKKLNSYEMIYLSPGINIKKIYPNGEFDKISYLTDIDIFFQEDKSFKIGITGTNGKSTCCYHLHQLLEESQLVGNIGAPVLDNINSCRYSIIELSSFQLEKMKEIQLDLGVLLNISPDHIDHHANFEEYKKVKNRIKESKKTTEESNPKKLWSMITGRPQRLVQDIELKDLPHRHQFIPTNDHMVFINDSKATNLNALQFALNKMSNPYVLILCGDPDKERYESYEIEGPTRVYIFGKHAQEISKKIFHPKKILFHNQGLSSVMRSILKEKYDSQTHILFSPGHPSGQDYKNFEERGDHFIKLAMSSND</sequence>
<keyword evidence="6" id="KW-0547">Nucleotide-binding</keyword>
<evidence type="ECO:0000313" key="11">
    <source>
        <dbReference type="Proteomes" id="UP000551848"/>
    </source>
</evidence>
<dbReference type="EMBL" id="JACETL010000027">
    <property type="protein sequence ID" value="MBA4692659.1"/>
    <property type="molecule type" value="Genomic_DNA"/>
</dbReference>
<protein>
    <submittedName>
        <fullName evidence="10">UDP-N-acetylmuramoylalanine--D-glutamate ligase</fullName>
    </submittedName>
</protein>
<keyword evidence="3" id="KW-0963">Cytoplasm</keyword>
<evidence type="ECO:0000256" key="4">
    <source>
        <dbReference type="ARBA" id="ARBA00022598"/>
    </source>
</evidence>
<dbReference type="GO" id="GO:0008764">
    <property type="term" value="F:UDP-N-acetylmuramoylalanine-D-glutamate ligase activity"/>
    <property type="evidence" value="ECO:0007669"/>
    <property type="project" value="InterPro"/>
</dbReference>
<dbReference type="InterPro" id="IPR013221">
    <property type="entry name" value="Mur_ligase_cen"/>
</dbReference>
<dbReference type="PANTHER" id="PTHR43692">
    <property type="entry name" value="UDP-N-ACETYLMURAMOYLALANINE--D-GLUTAMATE LIGASE"/>
    <property type="match status" value="1"/>
</dbReference>
<dbReference type="Gene3D" id="3.90.190.20">
    <property type="entry name" value="Mur ligase, C-terminal domain"/>
    <property type="match status" value="1"/>
</dbReference>
<dbReference type="Proteomes" id="UP000551848">
    <property type="component" value="Unassembled WGS sequence"/>
</dbReference>
<feature type="domain" description="Mur ligase central" evidence="9">
    <location>
        <begin position="94"/>
        <end position="185"/>
    </location>
</feature>
<keyword evidence="5" id="KW-0132">Cell division</keyword>
<evidence type="ECO:0000256" key="3">
    <source>
        <dbReference type="ARBA" id="ARBA00022490"/>
    </source>
</evidence>
<dbReference type="GO" id="GO:0008360">
    <property type="term" value="P:regulation of cell shape"/>
    <property type="evidence" value="ECO:0007669"/>
    <property type="project" value="InterPro"/>
</dbReference>